<proteinExistence type="predicted"/>
<dbReference type="InterPro" id="IPR024344">
    <property type="entry name" value="MDMPI_metal-binding"/>
</dbReference>
<evidence type="ECO:0000313" key="2">
    <source>
        <dbReference type="EMBL" id="CUR55552.1"/>
    </source>
</evidence>
<sequence>MTTETTTWPGSAVVRPALERGTAMRLAETEYQRVTAAVVDLQLTDWAKPTVCSAWDVRQLVAHVVGMAAFASSPVEMARQLRAAKARQQAGQALVDAQTAVQVEQRERRGVDELCAELRRIGPRAARGRRRTPSLVRRLRLPDPQVVNGAPETWSIGFLVDVILTRDPWMHRIDLAQATGRTPLLTADHDGVIVADVVAEWARRHGRPHRLELTGAAGGRWSSGSDGDAIVMDAVDFCRLVSGRPGPDQVSPSGLLATQVPF</sequence>
<dbReference type="Gene3D" id="1.20.120.450">
    <property type="entry name" value="dinb family like domain"/>
    <property type="match status" value="1"/>
</dbReference>
<evidence type="ECO:0000259" key="1">
    <source>
        <dbReference type="Pfam" id="PF11716"/>
    </source>
</evidence>
<dbReference type="SUPFAM" id="SSF109854">
    <property type="entry name" value="DinB/YfiT-like putative metalloenzymes"/>
    <property type="match status" value="1"/>
</dbReference>
<reference evidence="2" key="1">
    <citation type="submission" date="2015-08" db="EMBL/GenBank/DDBJ databases">
        <authorList>
            <person name="Babu N.S."/>
            <person name="Beckwith C.J."/>
            <person name="Beseler K.G."/>
            <person name="Brison A."/>
            <person name="Carone J.V."/>
            <person name="Caskin T.P."/>
            <person name="Diamond M."/>
            <person name="Durham M.E."/>
            <person name="Foxe J.M."/>
            <person name="Go M."/>
            <person name="Henderson B.A."/>
            <person name="Jones I.B."/>
            <person name="McGettigan J.A."/>
            <person name="Micheletti S.J."/>
            <person name="Nasrallah M.E."/>
            <person name="Ortiz D."/>
            <person name="Piller C.R."/>
            <person name="Privatt S.R."/>
            <person name="Schneider S.L."/>
            <person name="Sharp S."/>
            <person name="Smith T.C."/>
            <person name="Stanton J.D."/>
            <person name="Ullery H.E."/>
            <person name="Wilson R.J."/>
            <person name="Serrano M.G."/>
            <person name="Buck G."/>
            <person name="Lee V."/>
            <person name="Wang Y."/>
            <person name="Carvalho R."/>
            <person name="Voegtly L."/>
            <person name="Shi R."/>
            <person name="Duckworth R."/>
            <person name="Johnson A."/>
            <person name="Loviza R."/>
            <person name="Walstead R."/>
            <person name="Shah Z."/>
            <person name="Kiflezghi M."/>
            <person name="Wade K."/>
            <person name="Ball S.L."/>
            <person name="Bradley K.W."/>
            <person name="Asai D.J."/>
            <person name="Bowman C.A."/>
            <person name="Russell D.A."/>
            <person name="Pope W.H."/>
            <person name="Jacobs-Sera D."/>
            <person name="Hendrix R.W."/>
            <person name="Hatfull G.F."/>
        </authorList>
    </citation>
    <scope>NUCLEOTIDE SEQUENCE</scope>
</reference>
<feature type="domain" description="Mycothiol-dependent maleylpyruvate isomerase metal-binding" evidence="1">
    <location>
        <begin position="30"/>
        <end position="176"/>
    </location>
</feature>
<dbReference type="EMBL" id="CZKA01000020">
    <property type="protein sequence ID" value="CUR55552.1"/>
    <property type="molecule type" value="Genomic_DNA"/>
</dbReference>
<dbReference type="GO" id="GO:0046872">
    <property type="term" value="F:metal ion binding"/>
    <property type="evidence" value="ECO:0007669"/>
    <property type="project" value="InterPro"/>
</dbReference>
<dbReference type="InterPro" id="IPR034660">
    <property type="entry name" value="DinB/YfiT-like"/>
</dbReference>
<dbReference type="AlphaFoldDB" id="A0A2P2C471"/>
<dbReference type="Pfam" id="PF11716">
    <property type="entry name" value="MDMPI_N"/>
    <property type="match status" value="1"/>
</dbReference>
<dbReference type="InterPro" id="IPR017517">
    <property type="entry name" value="Maleyloyr_isom"/>
</dbReference>
<gene>
    <name evidence="2" type="ORF">NOCA2270187</name>
</gene>
<protein>
    <recommendedName>
        <fullName evidence="1">Mycothiol-dependent maleylpyruvate isomerase metal-binding domain-containing protein</fullName>
    </recommendedName>
</protein>
<dbReference type="NCBIfam" id="TIGR03083">
    <property type="entry name" value="maleylpyruvate isomerase family mycothiol-dependent enzyme"/>
    <property type="match status" value="1"/>
</dbReference>
<accession>A0A2P2C471</accession>
<organism evidence="2">
    <name type="scientific">metagenome</name>
    <dbReference type="NCBI Taxonomy" id="256318"/>
    <lineage>
        <taxon>unclassified sequences</taxon>
        <taxon>metagenomes</taxon>
    </lineage>
</organism>
<name>A0A2P2C471_9ZZZZ</name>